<dbReference type="PROSITE" id="PS51134">
    <property type="entry name" value="ZF_TFIIB"/>
    <property type="match status" value="1"/>
</dbReference>
<evidence type="ECO:0000256" key="3">
    <source>
        <dbReference type="ARBA" id="ARBA00023163"/>
    </source>
</evidence>
<reference evidence="6" key="1">
    <citation type="submission" date="2008-03" db="EMBL/GenBank/DDBJ databases">
        <title>Complete sequence of Thermoproteus neutrophilus V24Sta.</title>
        <authorList>
            <consortium name="US DOE Joint Genome Institute"/>
            <person name="Copeland A."/>
            <person name="Lucas S."/>
            <person name="Lapidus A."/>
            <person name="Glavina del Rio T."/>
            <person name="Dalin E."/>
            <person name="Tice H."/>
            <person name="Bruce D."/>
            <person name="Goodwin L."/>
            <person name="Pitluck S."/>
            <person name="Sims D."/>
            <person name="Brettin T."/>
            <person name="Detter J.C."/>
            <person name="Han C."/>
            <person name="Kuske C.R."/>
            <person name="Schmutz J."/>
            <person name="Larimer F."/>
            <person name="Land M."/>
            <person name="Hauser L."/>
            <person name="Kyrpides N."/>
            <person name="Mikhailova N."/>
            <person name="Biddle J.F."/>
            <person name="Zhang Z."/>
            <person name="Fitz-Gibbon S.T."/>
            <person name="Lowe T.M."/>
            <person name="Saltikov C."/>
            <person name="House C.H."/>
            <person name="Richardson P."/>
        </authorList>
    </citation>
    <scope>NUCLEOTIDE SEQUENCE [LARGE SCALE GENOMIC DNA]</scope>
    <source>
        <strain evidence="6">V24Sta</strain>
    </source>
</reference>
<dbReference type="InterPro" id="IPR013137">
    <property type="entry name" value="Znf_TFIIB"/>
</dbReference>
<keyword evidence="4" id="KW-0862">Zinc</keyword>
<dbReference type="GO" id="GO:0017025">
    <property type="term" value="F:TBP-class protein binding"/>
    <property type="evidence" value="ECO:0007669"/>
    <property type="project" value="InterPro"/>
</dbReference>
<keyword evidence="4" id="KW-0863">Zinc-finger</keyword>
<comment type="similarity">
    <text evidence="1">Belongs to the TFIIB family.</text>
</comment>
<evidence type="ECO:0000259" key="5">
    <source>
        <dbReference type="PROSITE" id="PS51134"/>
    </source>
</evidence>
<dbReference type="Pfam" id="PF08271">
    <property type="entry name" value="Zn_Ribbon_TF"/>
    <property type="match status" value="1"/>
</dbReference>
<dbReference type="KEGG" id="tne:Tneu_1330"/>
<dbReference type="InterPro" id="IPR013150">
    <property type="entry name" value="TFIIB_cyclin"/>
</dbReference>
<dbReference type="OrthoDB" id="27163at2157"/>
<proteinExistence type="inferred from homology"/>
<evidence type="ECO:0000256" key="2">
    <source>
        <dbReference type="ARBA" id="ARBA00023015"/>
    </source>
</evidence>
<dbReference type="EMBL" id="CP001014">
    <property type="protein sequence ID" value="ACB40256.1"/>
    <property type="molecule type" value="Genomic_DNA"/>
</dbReference>
<dbReference type="AlphaFoldDB" id="B1Y927"/>
<keyword evidence="7" id="KW-1185">Reference proteome</keyword>
<evidence type="ECO:0000256" key="4">
    <source>
        <dbReference type="PROSITE-ProRule" id="PRU00469"/>
    </source>
</evidence>
<dbReference type="GeneID" id="6165210"/>
<organism evidence="6 7">
    <name type="scientific">Pyrobaculum neutrophilum (strain DSM 2338 / JCM 9278 / NBRC 100436 / V24Sta)</name>
    <name type="common">Thermoproteus neutrophilus</name>
    <dbReference type="NCBI Taxonomy" id="444157"/>
    <lineage>
        <taxon>Archaea</taxon>
        <taxon>Thermoproteota</taxon>
        <taxon>Thermoprotei</taxon>
        <taxon>Thermoproteales</taxon>
        <taxon>Thermoproteaceae</taxon>
        <taxon>Pyrobaculum</taxon>
    </lineage>
</organism>
<dbReference type="eggNOG" id="arCOG05559">
    <property type="taxonomic scope" value="Archaea"/>
</dbReference>
<dbReference type="Proteomes" id="UP000001694">
    <property type="component" value="Chromosome"/>
</dbReference>
<dbReference type="Gene3D" id="2.20.25.10">
    <property type="match status" value="1"/>
</dbReference>
<dbReference type="SUPFAM" id="SSF57783">
    <property type="entry name" value="Zinc beta-ribbon"/>
    <property type="match status" value="1"/>
</dbReference>
<dbReference type="InterPro" id="IPR036915">
    <property type="entry name" value="Cyclin-like_sf"/>
</dbReference>
<keyword evidence="3" id="KW-0804">Transcription</keyword>
<dbReference type="InterPro" id="IPR023486">
    <property type="entry name" value="TFIIB_CS"/>
</dbReference>
<evidence type="ECO:0000313" key="6">
    <source>
        <dbReference type="EMBL" id="ACB40256.1"/>
    </source>
</evidence>
<dbReference type="STRING" id="444157.Tneu_1330"/>
<dbReference type="Gene3D" id="1.10.472.10">
    <property type="entry name" value="Cyclin-like"/>
    <property type="match status" value="1"/>
</dbReference>
<feature type="domain" description="TFIIB-type" evidence="5">
    <location>
        <begin position="1"/>
        <end position="28"/>
    </location>
</feature>
<dbReference type="RefSeq" id="WP_012350675.1">
    <property type="nucleotide sequence ID" value="NC_010525.1"/>
</dbReference>
<keyword evidence="4" id="KW-0479">Metal-binding</keyword>
<evidence type="ECO:0000313" key="7">
    <source>
        <dbReference type="Proteomes" id="UP000001694"/>
    </source>
</evidence>
<keyword evidence="2" id="KW-0805">Transcription regulation</keyword>
<dbReference type="Pfam" id="PF00382">
    <property type="entry name" value="TFIIB"/>
    <property type="match status" value="1"/>
</dbReference>
<protein>
    <submittedName>
        <fullName evidence="6">Transcription factor TFIIB cyclin-related</fullName>
    </submittedName>
</protein>
<dbReference type="SUPFAM" id="SSF47954">
    <property type="entry name" value="Cyclin-like"/>
    <property type="match status" value="1"/>
</dbReference>
<dbReference type="PROSITE" id="PS00782">
    <property type="entry name" value="TFIIB"/>
    <property type="match status" value="1"/>
</dbReference>
<gene>
    <name evidence="6" type="ordered locus">Tneu_1330</name>
</gene>
<sequence>MICPYCSSDKIVLRDGEYVCTECGTVVGYEVVPPRVKLATPVIKSRRIIALLEEEDKQTVKMKYSDMVKFYISKIARELGVAGIEQEAMRLFSVLDKRAYQGKSPRAVAAAVVYLATERARYHVHKRDIAALVNISKFTVRDTVSRLRRYVPATD</sequence>
<dbReference type="GO" id="GO:0008270">
    <property type="term" value="F:zinc ion binding"/>
    <property type="evidence" value="ECO:0007669"/>
    <property type="project" value="UniProtKB-KW"/>
</dbReference>
<dbReference type="HOGENOM" id="CLU_1656936_0_0_2"/>
<name>B1Y927_PYRNV</name>
<evidence type="ECO:0000256" key="1">
    <source>
        <dbReference type="ARBA" id="ARBA00010857"/>
    </source>
</evidence>
<accession>B1Y927</accession>